<dbReference type="KEGG" id="sze:AW14_00225"/>
<keyword evidence="2 3" id="KW-0560">Oxidoreductase</keyword>
<dbReference type="Gene3D" id="1.10.8.660">
    <property type="match status" value="1"/>
</dbReference>
<dbReference type="CDD" id="cd00644">
    <property type="entry name" value="HMG-CoA_reductase_classII"/>
    <property type="match status" value="1"/>
</dbReference>
<dbReference type="OrthoDB" id="9764892at2"/>
<dbReference type="Pfam" id="PF00368">
    <property type="entry name" value="HMG-CoA_red"/>
    <property type="match status" value="1"/>
</dbReference>
<evidence type="ECO:0000313" key="5">
    <source>
        <dbReference type="Proteomes" id="UP000032229"/>
    </source>
</evidence>
<comment type="catalytic activity">
    <reaction evidence="3">
        <text>(R)-mevalonate + 2 NAD(+) + CoA = (3S)-3-hydroxy-3-methylglutaryl-CoA + 2 NADH + 2 H(+)</text>
        <dbReference type="Rhea" id="RHEA:14833"/>
        <dbReference type="ChEBI" id="CHEBI:15378"/>
        <dbReference type="ChEBI" id="CHEBI:36464"/>
        <dbReference type="ChEBI" id="CHEBI:43074"/>
        <dbReference type="ChEBI" id="CHEBI:57287"/>
        <dbReference type="ChEBI" id="CHEBI:57540"/>
        <dbReference type="ChEBI" id="CHEBI:57945"/>
        <dbReference type="EC" id="1.1.1.88"/>
    </reaction>
</comment>
<dbReference type="NCBIfam" id="TIGR00532">
    <property type="entry name" value="HMG_CoA_R_NAD"/>
    <property type="match status" value="1"/>
</dbReference>
<dbReference type="STRING" id="1454006.AW14_00225"/>
<keyword evidence="3" id="KW-0520">NAD</keyword>
<reference evidence="4 5" key="1">
    <citation type="submission" date="2014-02" db="EMBL/GenBank/DDBJ databases">
        <authorList>
            <person name="Young C.-C."/>
            <person name="Hameed A."/>
            <person name="Huang H.-C."/>
            <person name="Shahina M."/>
        </authorList>
    </citation>
    <scope>NUCLEOTIDE SEQUENCE [LARGE SCALE GENOMIC DNA]</scope>
    <source>
        <strain evidence="4 5">CC-SAMT-1</strain>
    </source>
</reference>
<evidence type="ECO:0000256" key="3">
    <source>
        <dbReference type="RuleBase" id="RU361219"/>
    </source>
</evidence>
<evidence type="ECO:0000256" key="2">
    <source>
        <dbReference type="ARBA" id="ARBA00023002"/>
    </source>
</evidence>
<dbReference type="InterPro" id="IPR009029">
    <property type="entry name" value="HMG_CoA_Rdtase_sub-bd_dom_sf"/>
</dbReference>
<dbReference type="UniPathway" id="UPA00257">
    <property type="reaction ID" value="UER00367"/>
</dbReference>
<keyword evidence="5" id="KW-1185">Reference proteome</keyword>
<dbReference type="AlphaFoldDB" id="A0A0C5W5A2"/>
<dbReference type="EC" id="1.1.1.88" evidence="3"/>
<protein>
    <recommendedName>
        <fullName evidence="3">3-hydroxy-3-methylglutaryl coenzyme A reductase</fullName>
        <shortName evidence="3">HMG-CoA reductase</shortName>
        <ecNumber evidence="3">1.1.1.88</ecNumber>
    </recommendedName>
</protein>
<name>A0A0C5W5A2_9FLAO</name>
<accession>A0A0C5W5A2</accession>
<proteinExistence type="inferred from homology"/>
<dbReference type="PATRIC" id="fig|1454006.5.peg.43"/>
<dbReference type="EMBL" id="CP007202">
    <property type="protein sequence ID" value="AJR02303.1"/>
    <property type="molecule type" value="Genomic_DNA"/>
</dbReference>
<dbReference type="GO" id="GO:0140643">
    <property type="term" value="F:hydroxymethylglutaryl-CoA reductase (NADH) activity"/>
    <property type="evidence" value="ECO:0007669"/>
    <property type="project" value="UniProtKB-EC"/>
</dbReference>
<dbReference type="InterPro" id="IPR004553">
    <property type="entry name" value="HMG_CoA_Rdtase_bac-typ"/>
</dbReference>
<dbReference type="GO" id="GO:0004420">
    <property type="term" value="F:hydroxymethylglutaryl-CoA reductase (NADPH) activity"/>
    <property type="evidence" value="ECO:0007669"/>
    <property type="project" value="InterPro"/>
</dbReference>
<dbReference type="SUPFAM" id="SSF55035">
    <property type="entry name" value="NAD-binding domain of HMG-CoA reductase"/>
    <property type="match status" value="1"/>
</dbReference>
<dbReference type="InterPro" id="IPR009023">
    <property type="entry name" value="HMG_CoA_Rdtase_NAD(P)-bd_sf"/>
</dbReference>
<evidence type="ECO:0000256" key="1">
    <source>
        <dbReference type="ARBA" id="ARBA00007661"/>
    </source>
</evidence>
<dbReference type="HOGENOM" id="CLU_033422_0_0_10"/>
<evidence type="ECO:0000313" key="4">
    <source>
        <dbReference type="EMBL" id="AJR02303.1"/>
    </source>
</evidence>
<dbReference type="RefSeq" id="WP_044636981.1">
    <property type="nucleotide sequence ID" value="NZ_CP007202.1"/>
</dbReference>
<comment type="pathway">
    <text evidence="3">Metabolic intermediate metabolism; (R)-mevalonate degradation; (S)-3-hydroxy-3-methylglutaryl-CoA from (R)-mevalonate: step 1/1.</text>
</comment>
<comment type="similarity">
    <text evidence="1 3">Belongs to the HMG-CoA reductase family.</text>
</comment>
<dbReference type="PANTHER" id="PTHR10572:SF24">
    <property type="entry name" value="3-HYDROXY-3-METHYLGLUTARYL-COENZYME A REDUCTASE"/>
    <property type="match status" value="1"/>
</dbReference>
<dbReference type="Gene3D" id="3.90.770.10">
    <property type="entry name" value="3-hydroxy-3-methylglutaryl-coenzyme A Reductase, Chain A, domain 2"/>
    <property type="match status" value="2"/>
</dbReference>
<sequence length="440" mass="49090">MSKSIAGFSKLSKSKKIDWIVETYFSNTEDAKSVLKQYWNSNEKLQQLHDEFIENTITNYYLPLGVAPNFLINNKIYTIPMAIEESSVVAAASKAAKFWMDRGGFKTTVISTTKIGQVHFMYHGNPETLKNYFNYIKPQLISDAKPITKNMEKRGGGILDIELRDKTNAIEGYYQLHASFETLDAMGANFINSCLEQFAKTFKNEALTFDAFTDEDKNIQIIMSILSNYVPECLVRAEVSCKVEDLSDDASIPSEEFANKFVQAVKIAEIEPYRAVTHNKGIMNGIDAVVLATGNDFRAIEACVHAYASKNGSYSSLSHAKIENGIFTFWMEIPLALGTVGGLTGLHPLVKLSLELLHHPSAKELMEIVAVAGLAQNFAALRSLTTTGIQQGHMKMHLMNILNQFEATTTEKETLIEYFKNHIVSHSAVVDAIKNLRSKN</sequence>
<dbReference type="PANTHER" id="PTHR10572">
    <property type="entry name" value="3-HYDROXY-3-METHYLGLUTARYL-COENZYME A REDUCTASE"/>
    <property type="match status" value="1"/>
</dbReference>
<organism evidence="4 5">
    <name type="scientific">Siansivirga zeaxanthinifaciens CC-SAMT-1</name>
    <dbReference type="NCBI Taxonomy" id="1454006"/>
    <lineage>
        <taxon>Bacteria</taxon>
        <taxon>Pseudomonadati</taxon>
        <taxon>Bacteroidota</taxon>
        <taxon>Flavobacteriia</taxon>
        <taxon>Flavobacteriales</taxon>
        <taxon>Flavobacteriaceae</taxon>
        <taxon>Siansivirga</taxon>
    </lineage>
</organism>
<dbReference type="GO" id="GO:0015936">
    <property type="term" value="P:coenzyme A metabolic process"/>
    <property type="evidence" value="ECO:0007669"/>
    <property type="project" value="InterPro"/>
</dbReference>
<dbReference type="InterPro" id="IPR002202">
    <property type="entry name" value="HMG_CoA_Rdtase"/>
</dbReference>
<dbReference type="InterPro" id="IPR023074">
    <property type="entry name" value="HMG_CoA_Rdtase_cat_sf"/>
</dbReference>
<dbReference type="SUPFAM" id="SSF56542">
    <property type="entry name" value="Substrate-binding domain of HMG-CoA reductase"/>
    <property type="match status" value="1"/>
</dbReference>
<dbReference type="PROSITE" id="PS50065">
    <property type="entry name" value="HMG_COA_REDUCTASE_4"/>
    <property type="match status" value="1"/>
</dbReference>
<dbReference type="PRINTS" id="PR00071">
    <property type="entry name" value="HMGCOARDTASE"/>
</dbReference>
<dbReference type="Proteomes" id="UP000032229">
    <property type="component" value="Chromosome"/>
</dbReference>
<gene>
    <name evidence="4" type="ORF">AW14_00225</name>
</gene>